<protein>
    <submittedName>
        <fullName evidence="10">Carbohydrate ABC transporter membrane protein 2 (CUT1 family)</fullName>
    </submittedName>
</protein>
<feature type="transmembrane region" description="Helical" evidence="7">
    <location>
        <begin position="268"/>
        <end position="288"/>
    </location>
</feature>
<evidence type="ECO:0000313" key="10">
    <source>
        <dbReference type="EMBL" id="TQL84725.1"/>
    </source>
</evidence>
<comment type="caution">
    <text evidence="10">The sequence shown here is derived from an EMBL/GenBank/DDBJ whole genome shotgun (WGS) entry which is preliminary data.</text>
</comment>
<feature type="transmembrane region" description="Helical" evidence="7">
    <location>
        <begin position="103"/>
        <end position="124"/>
    </location>
</feature>
<dbReference type="RefSeq" id="WP_141870753.1">
    <property type="nucleotide sequence ID" value="NZ_VFOX01000001.1"/>
</dbReference>
<keyword evidence="11" id="KW-1185">Reference proteome</keyword>
<dbReference type="InterPro" id="IPR035906">
    <property type="entry name" value="MetI-like_sf"/>
</dbReference>
<keyword evidence="6 7" id="KW-0472">Membrane</keyword>
<keyword evidence="2 7" id="KW-0813">Transport</keyword>
<dbReference type="GO" id="GO:0055085">
    <property type="term" value="P:transmembrane transport"/>
    <property type="evidence" value="ECO:0007669"/>
    <property type="project" value="InterPro"/>
</dbReference>
<dbReference type="PANTHER" id="PTHR43744:SF6">
    <property type="entry name" value="ABC TRANSPORTER PERMEASE PROTEIN YESQ-RELATED"/>
    <property type="match status" value="1"/>
</dbReference>
<proteinExistence type="inferred from homology"/>
<dbReference type="PANTHER" id="PTHR43744">
    <property type="entry name" value="ABC TRANSPORTER PERMEASE PROTEIN MG189-RELATED-RELATED"/>
    <property type="match status" value="1"/>
</dbReference>
<evidence type="ECO:0000256" key="6">
    <source>
        <dbReference type="ARBA" id="ARBA00023136"/>
    </source>
</evidence>
<dbReference type="PROSITE" id="PS50928">
    <property type="entry name" value="ABC_TM1"/>
    <property type="match status" value="1"/>
</dbReference>
<evidence type="ECO:0000256" key="5">
    <source>
        <dbReference type="ARBA" id="ARBA00022989"/>
    </source>
</evidence>
<dbReference type="CDD" id="cd06261">
    <property type="entry name" value="TM_PBP2"/>
    <property type="match status" value="1"/>
</dbReference>
<evidence type="ECO:0000256" key="3">
    <source>
        <dbReference type="ARBA" id="ARBA00022475"/>
    </source>
</evidence>
<evidence type="ECO:0000313" key="11">
    <source>
        <dbReference type="Proteomes" id="UP000317209"/>
    </source>
</evidence>
<dbReference type="Pfam" id="PF00528">
    <property type="entry name" value="BPD_transp_1"/>
    <property type="match status" value="1"/>
</dbReference>
<evidence type="ECO:0000259" key="9">
    <source>
        <dbReference type="PROSITE" id="PS50928"/>
    </source>
</evidence>
<evidence type="ECO:0000256" key="4">
    <source>
        <dbReference type="ARBA" id="ARBA00022692"/>
    </source>
</evidence>
<organism evidence="10 11">
    <name type="scientific">Microbacterium saperdae</name>
    <dbReference type="NCBI Taxonomy" id="69368"/>
    <lineage>
        <taxon>Bacteria</taxon>
        <taxon>Bacillati</taxon>
        <taxon>Actinomycetota</taxon>
        <taxon>Actinomycetes</taxon>
        <taxon>Micrococcales</taxon>
        <taxon>Microbacteriaceae</taxon>
        <taxon>Microbacterium</taxon>
    </lineage>
</organism>
<sequence>MTITEKPRSSPAPLAEEPRRKQHAAPMSRTSRRRMIMVITYAVLAVGCVMYMVPFFWMLSTSLKTPDQVYEYPIKWFPNPIDWANFADIFTEAPFLTYTWNTIVLTVVGVAGSVISSACAAYGFARFRFRFREPLFFLMLSTMMVPIWVTVVPSYIIFSNIGWIDTYLPILVPAFFAAPFNTFLLRQFFLNIPLELDEAARIDGAGSVRIFLTIILPLSKPALMIVGLFAFLQYWNDYLGPLIFLQSQDKFPLSLGISNFVGAQSQNFPLMMAATLFSMLPCIALFAVAQKWFIQGVVVTGVKG</sequence>
<dbReference type="SUPFAM" id="SSF161098">
    <property type="entry name" value="MetI-like"/>
    <property type="match status" value="1"/>
</dbReference>
<comment type="similarity">
    <text evidence="7">Belongs to the binding-protein-dependent transport system permease family.</text>
</comment>
<dbReference type="EMBL" id="VFOX01000001">
    <property type="protein sequence ID" value="TQL84725.1"/>
    <property type="molecule type" value="Genomic_DNA"/>
</dbReference>
<feature type="transmembrane region" description="Helical" evidence="7">
    <location>
        <begin position="170"/>
        <end position="189"/>
    </location>
</feature>
<evidence type="ECO:0000256" key="8">
    <source>
        <dbReference type="SAM" id="MobiDB-lite"/>
    </source>
</evidence>
<keyword evidence="3" id="KW-1003">Cell membrane</keyword>
<dbReference type="GO" id="GO:0005886">
    <property type="term" value="C:plasma membrane"/>
    <property type="evidence" value="ECO:0007669"/>
    <property type="project" value="UniProtKB-SubCell"/>
</dbReference>
<evidence type="ECO:0000256" key="1">
    <source>
        <dbReference type="ARBA" id="ARBA00004651"/>
    </source>
</evidence>
<dbReference type="Gene3D" id="1.10.3720.10">
    <property type="entry name" value="MetI-like"/>
    <property type="match status" value="1"/>
</dbReference>
<name>A0A543BIR7_9MICO</name>
<evidence type="ECO:0000256" key="7">
    <source>
        <dbReference type="RuleBase" id="RU363032"/>
    </source>
</evidence>
<evidence type="ECO:0000256" key="2">
    <source>
        <dbReference type="ARBA" id="ARBA00022448"/>
    </source>
</evidence>
<dbReference type="AlphaFoldDB" id="A0A543BIR7"/>
<gene>
    <name evidence="10" type="ORF">FB560_0317</name>
</gene>
<feature type="transmembrane region" description="Helical" evidence="7">
    <location>
        <begin position="136"/>
        <end position="158"/>
    </location>
</feature>
<feature type="region of interest" description="Disordered" evidence="8">
    <location>
        <begin position="1"/>
        <end position="28"/>
    </location>
</feature>
<dbReference type="Proteomes" id="UP000317209">
    <property type="component" value="Unassembled WGS sequence"/>
</dbReference>
<feature type="transmembrane region" description="Helical" evidence="7">
    <location>
        <begin position="210"/>
        <end position="235"/>
    </location>
</feature>
<accession>A0A543BIR7</accession>
<keyword evidence="5 7" id="KW-1133">Transmembrane helix</keyword>
<keyword evidence="4 7" id="KW-0812">Transmembrane</keyword>
<comment type="subcellular location">
    <subcellularLocation>
        <location evidence="1 7">Cell membrane</location>
        <topology evidence="1 7">Multi-pass membrane protein</topology>
    </subcellularLocation>
</comment>
<feature type="domain" description="ABC transmembrane type-1" evidence="9">
    <location>
        <begin position="99"/>
        <end position="289"/>
    </location>
</feature>
<dbReference type="OrthoDB" id="2063054at2"/>
<feature type="transmembrane region" description="Helical" evidence="7">
    <location>
        <begin position="36"/>
        <end position="57"/>
    </location>
</feature>
<reference evidence="10 11" key="1">
    <citation type="submission" date="2019-06" db="EMBL/GenBank/DDBJ databases">
        <title>Sequencing the genomes of 1000 actinobacteria strains.</title>
        <authorList>
            <person name="Klenk H.-P."/>
        </authorList>
    </citation>
    <scope>NUCLEOTIDE SEQUENCE [LARGE SCALE GENOMIC DNA]</scope>
    <source>
        <strain evidence="10 11">DSM 20169</strain>
    </source>
</reference>
<dbReference type="InterPro" id="IPR000515">
    <property type="entry name" value="MetI-like"/>
</dbReference>